<reference evidence="3 4" key="1">
    <citation type="journal article" date="2018" name="Mycol. Prog.">
        <title>Coniella lustricola, a new species from submerged detritus.</title>
        <authorList>
            <person name="Raudabaugh D.B."/>
            <person name="Iturriaga T."/>
            <person name="Carver A."/>
            <person name="Mondo S."/>
            <person name="Pangilinan J."/>
            <person name="Lipzen A."/>
            <person name="He G."/>
            <person name="Amirebrahimi M."/>
            <person name="Grigoriev I.V."/>
            <person name="Miller A.N."/>
        </authorList>
    </citation>
    <scope>NUCLEOTIDE SEQUENCE [LARGE SCALE GENOMIC DNA]</scope>
    <source>
        <strain evidence="3 4">B22-T-1</strain>
    </source>
</reference>
<dbReference type="SMART" id="SM00325">
    <property type="entry name" value="RhoGEF"/>
    <property type="match status" value="1"/>
</dbReference>
<evidence type="ECO:0000259" key="2">
    <source>
        <dbReference type="PROSITE" id="PS50010"/>
    </source>
</evidence>
<dbReference type="InterPro" id="IPR035899">
    <property type="entry name" value="DBL_dom_sf"/>
</dbReference>
<dbReference type="SUPFAM" id="SSF48065">
    <property type="entry name" value="DBL homology domain (DH-domain)"/>
    <property type="match status" value="1"/>
</dbReference>
<protein>
    <recommendedName>
        <fullName evidence="2">DH domain-containing protein</fullName>
    </recommendedName>
</protein>
<accession>A0A2T3ACV0</accession>
<dbReference type="PROSITE" id="PS50010">
    <property type="entry name" value="DH_2"/>
    <property type="match status" value="1"/>
</dbReference>
<evidence type="ECO:0000313" key="3">
    <source>
        <dbReference type="EMBL" id="PSR92078.1"/>
    </source>
</evidence>
<dbReference type="OrthoDB" id="8059989at2759"/>
<dbReference type="PANTHER" id="PTHR45818">
    <property type="entry name" value="PROTEIN VAV"/>
    <property type="match status" value="1"/>
</dbReference>
<sequence>MATIQAEREADAADRDDEAQPSKPFHKWMKTLRRRASRRQQTSPADHGLQNSASMNFLRVRGERNSHHRQSSSSSSFGFVGAVKTASVSLASGSAFARSRRNSVRSSRTATHTECSSRASISSTRGSEDSTGLDKPSATLDKEVLERSLQRRRVLEELIHTEEGYIGNVRFLMNVYVTILISLPTMPQGLRSSINRNLGDIVDLHEELLGDLHRAVPFSEFGDLGPNMQARSHGHGHRRMRSLDSVPEDEQGVSSLANVTELIAEPNVAADVAKVFANKMHRFFIYEEYGAKYEMMMKDVALVHRTMPQWNAYQRGLETLASSLGASRNHQDKSKQALTIGDLLVKPIQRVCKYPLLFAELLKCTPVVDSPYAHMEIENTLIRLREATSQINRATDDALVRTVLEKTWLLQDRLVFPDARLDAASKNRVRSFGHVELCGALYACWQTKDRVQGQYMVTLLYKEWLCLASASKADQIYTLQACIPLNQVKVEAVDNGRGLQCHTAPFSWKIVFECDCHLYEMMLTACTSKEEDEWRSRLNDGSAVKAQEQDTPDLYSFLFLNLKSQGTVFGKQGSIARNLSIHRATTVGPKSPLCNVIVRNTTLDKDLLSSANATINRSQSLLATKGRVPVLTPPKADRARLEALLSDVWTREVLPFPGITARARNEHLIRSSAQSMIRKLSVTSIASTFSKRSPSLAIEGFCDICTLGHAG</sequence>
<dbReference type="EMBL" id="KZ678410">
    <property type="protein sequence ID" value="PSR92078.1"/>
    <property type="molecule type" value="Genomic_DNA"/>
</dbReference>
<feature type="region of interest" description="Disordered" evidence="1">
    <location>
        <begin position="94"/>
        <end position="139"/>
    </location>
</feature>
<dbReference type="AlphaFoldDB" id="A0A2T3ACV0"/>
<dbReference type="InParanoid" id="A0A2T3ACV0"/>
<dbReference type="Gene3D" id="1.20.900.10">
    <property type="entry name" value="Dbl homology (DH) domain"/>
    <property type="match status" value="1"/>
</dbReference>
<dbReference type="InterPro" id="IPR000219">
    <property type="entry name" value="DH_dom"/>
</dbReference>
<feature type="domain" description="DH" evidence="2">
    <location>
        <begin position="150"/>
        <end position="394"/>
    </location>
</feature>
<dbReference type="PANTHER" id="PTHR45818:SF3">
    <property type="entry name" value="PROTEIN VAV"/>
    <property type="match status" value="1"/>
</dbReference>
<evidence type="ECO:0000313" key="4">
    <source>
        <dbReference type="Proteomes" id="UP000241462"/>
    </source>
</evidence>
<feature type="compositionally biased region" description="Basic residues" evidence="1">
    <location>
        <begin position="24"/>
        <end position="38"/>
    </location>
</feature>
<dbReference type="GO" id="GO:0005737">
    <property type="term" value="C:cytoplasm"/>
    <property type="evidence" value="ECO:0007669"/>
    <property type="project" value="TreeGrafter"/>
</dbReference>
<dbReference type="Proteomes" id="UP000241462">
    <property type="component" value="Unassembled WGS sequence"/>
</dbReference>
<gene>
    <name evidence="3" type="ORF">BD289DRAFT_459806</name>
</gene>
<feature type="compositionally biased region" description="Low complexity" evidence="1">
    <location>
        <begin position="104"/>
        <end position="125"/>
    </location>
</feature>
<keyword evidence="4" id="KW-1185">Reference proteome</keyword>
<proteinExistence type="predicted"/>
<dbReference type="Pfam" id="PF00621">
    <property type="entry name" value="RhoGEF"/>
    <property type="match status" value="1"/>
</dbReference>
<evidence type="ECO:0000256" key="1">
    <source>
        <dbReference type="SAM" id="MobiDB-lite"/>
    </source>
</evidence>
<name>A0A2T3ACV0_9PEZI</name>
<feature type="compositionally biased region" description="Polar residues" evidence="1">
    <location>
        <begin position="39"/>
        <end position="54"/>
    </location>
</feature>
<feature type="compositionally biased region" description="Basic and acidic residues" evidence="1">
    <location>
        <begin position="1"/>
        <end position="13"/>
    </location>
</feature>
<dbReference type="GO" id="GO:0005085">
    <property type="term" value="F:guanyl-nucleotide exchange factor activity"/>
    <property type="evidence" value="ECO:0007669"/>
    <property type="project" value="InterPro"/>
</dbReference>
<dbReference type="STRING" id="2025994.A0A2T3ACV0"/>
<organism evidence="3 4">
    <name type="scientific">Coniella lustricola</name>
    <dbReference type="NCBI Taxonomy" id="2025994"/>
    <lineage>
        <taxon>Eukaryota</taxon>
        <taxon>Fungi</taxon>
        <taxon>Dikarya</taxon>
        <taxon>Ascomycota</taxon>
        <taxon>Pezizomycotina</taxon>
        <taxon>Sordariomycetes</taxon>
        <taxon>Sordariomycetidae</taxon>
        <taxon>Diaporthales</taxon>
        <taxon>Schizoparmaceae</taxon>
        <taxon>Coniella</taxon>
    </lineage>
</organism>
<feature type="region of interest" description="Disordered" evidence="1">
    <location>
        <begin position="1"/>
        <end position="54"/>
    </location>
</feature>